<organism evidence="1 2">
    <name type="scientific">Marinomonas aquiplantarum</name>
    <dbReference type="NCBI Taxonomy" id="491951"/>
    <lineage>
        <taxon>Bacteria</taxon>
        <taxon>Pseudomonadati</taxon>
        <taxon>Pseudomonadota</taxon>
        <taxon>Gammaproteobacteria</taxon>
        <taxon>Oceanospirillales</taxon>
        <taxon>Oceanospirillaceae</taxon>
        <taxon>Marinomonas</taxon>
    </lineage>
</organism>
<proteinExistence type="predicted"/>
<dbReference type="RefSeq" id="WP_113873010.1">
    <property type="nucleotide sequence ID" value="NZ_QNRF01000001.1"/>
</dbReference>
<dbReference type="OrthoDB" id="6713157at2"/>
<accession>A0A366D7V4</accession>
<evidence type="ECO:0000313" key="2">
    <source>
        <dbReference type="Proteomes" id="UP000252086"/>
    </source>
</evidence>
<evidence type="ECO:0000313" key="1">
    <source>
        <dbReference type="EMBL" id="RBO86131.1"/>
    </source>
</evidence>
<dbReference type="Proteomes" id="UP000252086">
    <property type="component" value="Unassembled WGS sequence"/>
</dbReference>
<comment type="caution">
    <text evidence="1">The sequence shown here is derived from an EMBL/GenBank/DDBJ whole genome shotgun (WGS) entry which is preliminary data.</text>
</comment>
<gene>
    <name evidence="1" type="ORF">DFP76_101407</name>
</gene>
<keyword evidence="2" id="KW-1185">Reference proteome</keyword>
<sequence>MFRSNVDVEILEANSDRECTFYADYLVQQIRSTATKNLQGRTVEERIKNINAELDLLIRKKKAPKNFATQMTTAFAATQLPHSYFRWIDKLDSRLCHWLWCYLKKHTLDKDQENADQGIHRSLKRLSSQPFLIEKDSNADRHTDILNAFYHSELDAKQQQDLLDTLKSMWFEIEEDTSVTSWLEDNNLAQWQWAYSYLQNVKTRPLPLAWTSHKDSEKRDIVIATIDLSNNQDRKALLIDKMKKAWSQKKFREKSNGKKPYSISMTQNTKQKLNALAEENELKINEMVEQLIQNEYQRRNPSA</sequence>
<dbReference type="EMBL" id="QNRF01000001">
    <property type="protein sequence ID" value="RBO86131.1"/>
    <property type="molecule type" value="Genomic_DNA"/>
</dbReference>
<reference evidence="1 2" key="1">
    <citation type="submission" date="2018-06" db="EMBL/GenBank/DDBJ databases">
        <title>Genomic Encyclopedia of Type Strains, Phase III (KMG-III): the genomes of soil and plant-associated and newly described type strains.</title>
        <authorList>
            <person name="Whitman W."/>
        </authorList>
    </citation>
    <scope>NUCLEOTIDE SEQUENCE [LARGE SCALE GENOMIC DNA]</scope>
    <source>
        <strain evidence="1 2">CECT 7732</strain>
    </source>
</reference>
<protein>
    <submittedName>
        <fullName evidence="1">Uncharacterized protein</fullName>
    </submittedName>
</protein>
<dbReference type="AlphaFoldDB" id="A0A366D7V4"/>
<name>A0A366D7V4_9GAMM</name>